<dbReference type="Gene3D" id="1.10.730.10">
    <property type="entry name" value="Isoleucyl-tRNA Synthetase, Domain 1"/>
    <property type="match status" value="1"/>
</dbReference>
<keyword evidence="2" id="KW-0436">Ligase</keyword>
<dbReference type="EC" id="6.1.1.19" evidence="1"/>
<dbReference type="SUPFAM" id="SSF55190">
    <property type="entry name" value="Arginyl-tRNA synthetase (ArgRS), N-terminal 'additional' domain"/>
    <property type="match status" value="1"/>
</dbReference>
<dbReference type="PANTHER" id="PTHR11956:SF5">
    <property type="entry name" value="ARGININE--TRNA LIGASE, CYTOPLASMIC"/>
    <property type="match status" value="1"/>
</dbReference>
<name>A0A316MHF4_9CLOT</name>
<organism evidence="8 9">
    <name type="scientific">Clostridium cadaveris</name>
    <dbReference type="NCBI Taxonomy" id="1529"/>
    <lineage>
        <taxon>Bacteria</taxon>
        <taxon>Bacillati</taxon>
        <taxon>Bacillota</taxon>
        <taxon>Clostridia</taxon>
        <taxon>Eubacteriales</taxon>
        <taxon>Clostridiaceae</taxon>
        <taxon>Clostridium</taxon>
    </lineage>
</organism>
<dbReference type="GO" id="GO:0005737">
    <property type="term" value="C:cytoplasm"/>
    <property type="evidence" value="ECO:0007669"/>
    <property type="project" value="InterPro"/>
</dbReference>
<evidence type="ECO:0000256" key="2">
    <source>
        <dbReference type="ARBA" id="ARBA00022598"/>
    </source>
</evidence>
<dbReference type="SUPFAM" id="SSF47323">
    <property type="entry name" value="Anticodon-binding domain of a subclass of class I aminoacyl-tRNA synthetases"/>
    <property type="match status" value="1"/>
</dbReference>
<dbReference type="Proteomes" id="UP000246114">
    <property type="component" value="Unassembled WGS sequence"/>
</dbReference>
<evidence type="ECO:0000256" key="3">
    <source>
        <dbReference type="ARBA" id="ARBA00022741"/>
    </source>
</evidence>
<dbReference type="InterPro" id="IPR008909">
    <property type="entry name" value="DALR_anticod-bd"/>
</dbReference>
<evidence type="ECO:0000256" key="4">
    <source>
        <dbReference type="ARBA" id="ARBA00022840"/>
    </source>
</evidence>
<dbReference type="EMBL" id="QAMZ01000053">
    <property type="protein sequence ID" value="PWL51900.1"/>
    <property type="molecule type" value="Genomic_DNA"/>
</dbReference>
<dbReference type="Pfam" id="PF03485">
    <property type="entry name" value="Arg_tRNA_synt_N"/>
    <property type="match status" value="1"/>
</dbReference>
<dbReference type="SMART" id="SM01016">
    <property type="entry name" value="Arg_tRNA_synt_N"/>
    <property type="match status" value="1"/>
</dbReference>
<dbReference type="InterPro" id="IPR001278">
    <property type="entry name" value="Arg-tRNA-ligase"/>
</dbReference>
<evidence type="ECO:0000256" key="5">
    <source>
        <dbReference type="ARBA" id="ARBA00049339"/>
    </source>
</evidence>
<proteinExistence type="predicted"/>
<dbReference type="PANTHER" id="PTHR11956">
    <property type="entry name" value="ARGINYL-TRNA SYNTHETASE"/>
    <property type="match status" value="1"/>
</dbReference>
<evidence type="ECO:0000259" key="6">
    <source>
        <dbReference type="SMART" id="SM00836"/>
    </source>
</evidence>
<dbReference type="AlphaFoldDB" id="A0A316MHF4"/>
<protein>
    <recommendedName>
        <fullName evidence="1">arginine--tRNA ligase</fullName>
        <ecNumber evidence="1">6.1.1.19</ecNumber>
    </recommendedName>
</protein>
<reference evidence="8 9" key="1">
    <citation type="submission" date="2018-03" db="EMBL/GenBank/DDBJ databases">
        <title>The uncultured portion of the human microbiome is neutrally assembled.</title>
        <authorList>
            <person name="Jeraldo P."/>
            <person name="Boardman L."/>
            <person name="White B.A."/>
            <person name="Nelson H."/>
            <person name="Goldenfeld N."/>
            <person name="Chia N."/>
        </authorList>
    </citation>
    <scope>NUCLEOTIDE SEQUENCE [LARGE SCALE GENOMIC DNA]</scope>
    <source>
        <strain evidence="8">CIM:MAG 903</strain>
    </source>
</reference>
<dbReference type="GO" id="GO:0005524">
    <property type="term" value="F:ATP binding"/>
    <property type="evidence" value="ECO:0007669"/>
    <property type="project" value="UniProtKB-KW"/>
</dbReference>
<dbReference type="InterPro" id="IPR009080">
    <property type="entry name" value="tRNAsynth_Ia_anticodon-bd"/>
</dbReference>
<evidence type="ECO:0000313" key="8">
    <source>
        <dbReference type="EMBL" id="PWL51900.1"/>
    </source>
</evidence>
<dbReference type="SMART" id="SM00836">
    <property type="entry name" value="DALR_1"/>
    <property type="match status" value="1"/>
</dbReference>
<dbReference type="InterPro" id="IPR005148">
    <property type="entry name" value="Arg-tRNA-synth_N"/>
</dbReference>
<sequence>MNYKVILAASIDELINLGQDYIKELIEIPRDKAFGDYSFPCYKVINKIGKSPALIAKEIKSGFRNEFFEKIEISGGYLNFYINKNILMNAIIDNILSEGELYGTSNEGIGKKVYINQFLSKATKESKENYFFSEIIKNSLCNIFKSQGYEVNSENFLENCKSSASCRYNENCDNIMESLDKAKNNLLNKRTENIAEEIIKRKDVKNINCTKVIDLRDYNMSPFIIKNISDELSLEAIMLSKLLYEKEILNFDKCVIIGRKDDNIYFKKLCKALNIIKMELGKASLEYASLGIVKFENGIDYKLLKGKIIFSCMKDSREKNKVILWNNIMNFNYESHLCVEEVYIKGIKVLRESKQINFSTQIPNSIDMYSRELIEILGEFNKEILYALDTLEPYIIVRYVIDFAKAFNKFYSFNVSLEGEEVLCEPHVIKIIKASTIVLENAMKLIGVQTIEEI</sequence>
<evidence type="ECO:0000256" key="1">
    <source>
        <dbReference type="ARBA" id="ARBA00012837"/>
    </source>
</evidence>
<dbReference type="Gene3D" id="3.30.1360.70">
    <property type="entry name" value="Arginyl tRNA synthetase N-terminal domain"/>
    <property type="match status" value="1"/>
</dbReference>
<keyword evidence="4" id="KW-0067">ATP-binding</keyword>
<dbReference type="RefSeq" id="WP_027637905.1">
    <property type="nucleotide sequence ID" value="NZ_JABAGG010000006.1"/>
</dbReference>
<keyword evidence="3" id="KW-0547">Nucleotide-binding</keyword>
<feature type="domain" description="Arginyl tRNA synthetase N-terminal" evidence="7">
    <location>
        <begin position="1"/>
        <end position="82"/>
    </location>
</feature>
<evidence type="ECO:0000259" key="7">
    <source>
        <dbReference type="SMART" id="SM01016"/>
    </source>
</evidence>
<feature type="domain" description="DALR anticodon binding" evidence="6">
    <location>
        <begin position="349"/>
        <end position="454"/>
    </location>
</feature>
<dbReference type="Pfam" id="PF05746">
    <property type="entry name" value="DALR_1"/>
    <property type="match status" value="1"/>
</dbReference>
<comment type="catalytic activity">
    <reaction evidence="5">
        <text>tRNA(Arg) + L-arginine + ATP = L-arginyl-tRNA(Arg) + AMP + diphosphate</text>
        <dbReference type="Rhea" id="RHEA:20301"/>
        <dbReference type="Rhea" id="RHEA-COMP:9658"/>
        <dbReference type="Rhea" id="RHEA-COMP:9673"/>
        <dbReference type="ChEBI" id="CHEBI:30616"/>
        <dbReference type="ChEBI" id="CHEBI:32682"/>
        <dbReference type="ChEBI" id="CHEBI:33019"/>
        <dbReference type="ChEBI" id="CHEBI:78442"/>
        <dbReference type="ChEBI" id="CHEBI:78513"/>
        <dbReference type="ChEBI" id="CHEBI:456215"/>
        <dbReference type="EC" id="6.1.1.19"/>
    </reaction>
</comment>
<dbReference type="GO" id="GO:0006420">
    <property type="term" value="P:arginyl-tRNA aminoacylation"/>
    <property type="evidence" value="ECO:0007669"/>
    <property type="project" value="InterPro"/>
</dbReference>
<evidence type="ECO:0000313" key="9">
    <source>
        <dbReference type="Proteomes" id="UP000246114"/>
    </source>
</evidence>
<accession>A0A316MHF4</accession>
<gene>
    <name evidence="8" type="ORF">DBY38_13235</name>
</gene>
<dbReference type="GO" id="GO:0004814">
    <property type="term" value="F:arginine-tRNA ligase activity"/>
    <property type="evidence" value="ECO:0007669"/>
    <property type="project" value="UniProtKB-EC"/>
</dbReference>
<comment type="caution">
    <text evidence="8">The sequence shown here is derived from an EMBL/GenBank/DDBJ whole genome shotgun (WGS) entry which is preliminary data.</text>
</comment>
<dbReference type="InterPro" id="IPR036695">
    <property type="entry name" value="Arg-tRNA-synth_N_sf"/>
</dbReference>